<dbReference type="InterPro" id="IPR013785">
    <property type="entry name" value="Aldolase_TIM"/>
</dbReference>
<keyword evidence="7" id="KW-1185">Reference proteome</keyword>
<dbReference type="RefSeq" id="WP_123270306.1">
    <property type="nucleotide sequence ID" value="NZ_RJJQ01000003.1"/>
</dbReference>
<dbReference type="Gene3D" id="3.20.20.70">
    <property type="entry name" value="Aldolase class I"/>
    <property type="match status" value="1"/>
</dbReference>
<dbReference type="InterPro" id="IPR020625">
    <property type="entry name" value="Schiff_base-form_aldolases_AS"/>
</dbReference>
<dbReference type="GO" id="GO:0005829">
    <property type="term" value="C:cytosol"/>
    <property type="evidence" value="ECO:0007669"/>
    <property type="project" value="TreeGrafter"/>
</dbReference>
<dbReference type="GO" id="GO:0019262">
    <property type="term" value="P:N-acetylneuraminate catabolic process"/>
    <property type="evidence" value="ECO:0007669"/>
    <property type="project" value="TreeGrafter"/>
</dbReference>
<evidence type="ECO:0000313" key="7">
    <source>
        <dbReference type="Proteomes" id="UP000271678"/>
    </source>
</evidence>
<dbReference type="EMBL" id="RJJQ01000003">
    <property type="protein sequence ID" value="RNI24263.1"/>
    <property type="molecule type" value="Genomic_DNA"/>
</dbReference>
<comment type="similarity">
    <text evidence="3">Belongs to the DapA family.</text>
</comment>
<accession>A0A3M9MHC3</accession>
<keyword evidence="2" id="KW-0704">Schiff base</keyword>
<gene>
    <name evidence="6" type="ORF">EFY87_04655</name>
</gene>
<dbReference type="Pfam" id="PF00701">
    <property type="entry name" value="DHDPS"/>
    <property type="match status" value="1"/>
</dbReference>
<dbReference type="PRINTS" id="PR00146">
    <property type="entry name" value="DHPICSNTHASE"/>
</dbReference>
<evidence type="ECO:0000313" key="6">
    <source>
        <dbReference type="EMBL" id="RNI24263.1"/>
    </source>
</evidence>
<organism evidence="6 7">
    <name type="scientific">Flexivirga caeni</name>
    <dbReference type="NCBI Taxonomy" id="2294115"/>
    <lineage>
        <taxon>Bacteria</taxon>
        <taxon>Bacillati</taxon>
        <taxon>Actinomycetota</taxon>
        <taxon>Actinomycetes</taxon>
        <taxon>Micrococcales</taxon>
        <taxon>Dermacoccaceae</taxon>
        <taxon>Flexivirga</taxon>
    </lineage>
</organism>
<dbReference type="SMART" id="SM01130">
    <property type="entry name" value="DHDPS"/>
    <property type="match status" value="1"/>
</dbReference>
<feature type="active site" description="Proton donor/acceptor" evidence="4">
    <location>
        <position position="139"/>
    </location>
</feature>
<dbReference type="PANTHER" id="PTHR42849:SF1">
    <property type="entry name" value="N-ACETYLNEURAMINATE LYASE"/>
    <property type="match status" value="1"/>
</dbReference>
<comment type="caution">
    <text evidence="6">The sequence shown here is derived from an EMBL/GenBank/DDBJ whole genome shotgun (WGS) entry which is preliminary data.</text>
</comment>
<dbReference type="OrthoDB" id="9778880at2"/>
<protein>
    <submittedName>
        <fullName evidence="6">Dihydrodipicolinate synthase family protein</fullName>
    </submittedName>
</protein>
<evidence type="ECO:0000256" key="5">
    <source>
        <dbReference type="PIRSR" id="PIRSR001365-2"/>
    </source>
</evidence>
<dbReference type="CDD" id="cd00408">
    <property type="entry name" value="DHDPS-like"/>
    <property type="match status" value="1"/>
</dbReference>
<dbReference type="AlphaFoldDB" id="A0A3M9MHC3"/>
<evidence type="ECO:0000256" key="4">
    <source>
        <dbReference type="PIRSR" id="PIRSR001365-1"/>
    </source>
</evidence>
<dbReference type="Proteomes" id="UP000271678">
    <property type="component" value="Unassembled WGS sequence"/>
</dbReference>
<evidence type="ECO:0000256" key="1">
    <source>
        <dbReference type="ARBA" id="ARBA00023239"/>
    </source>
</evidence>
<feature type="active site" description="Schiff-base intermediate with substrate" evidence="4">
    <location>
        <position position="167"/>
    </location>
</feature>
<name>A0A3M9MHC3_9MICO</name>
<dbReference type="SUPFAM" id="SSF51569">
    <property type="entry name" value="Aldolase"/>
    <property type="match status" value="1"/>
</dbReference>
<dbReference type="PROSITE" id="PS00666">
    <property type="entry name" value="DHDPS_2"/>
    <property type="match status" value="1"/>
</dbReference>
<evidence type="ECO:0000256" key="2">
    <source>
        <dbReference type="ARBA" id="ARBA00023270"/>
    </source>
</evidence>
<dbReference type="GO" id="GO:0008747">
    <property type="term" value="F:N-acetylneuraminate lyase activity"/>
    <property type="evidence" value="ECO:0007669"/>
    <property type="project" value="TreeGrafter"/>
</dbReference>
<evidence type="ECO:0000256" key="3">
    <source>
        <dbReference type="PIRNR" id="PIRNR001365"/>
    </source>
</evidence>
<feature type="binding site" evidence="5">
    <location>
        <position position="51"/>
    </location>
    <ligand>
        <name>pyruvate</name>
        <dbReference type="ChEBI" id="CHEBI:15361"/>
    </ligand>
</feature>
<proteinExistence type="inferred from homology"/>
<sequence>MNRDDVDWYGYWAALPTPFDEDGALDENALASITRRVIDDGVHGILVNGSTGEWTAQSVDERRRVAEVVIATVAGRVPTAINVTAWTPTVAQQLAAHVAEAGGTSVMAAVPPGTRPTFQEANGYFRSIFESCPLPGWLYNFPQDSAARLSPTQLSALGDIDTVVAIKQSAPSTDELLQTIQLTGDRLRVFGHLITRLGVALISSGFGGDGCIGSGMLLGAQQPAFFDLVLEGRTSEALEIADRFEAMQFALRGDADDYNWRYGGMQASLKAAMNILGQAGGYPRKPKLPITDSHSLGRIRSGLVTAGQIPA</sequence>
<dbReference type="PIRSF" id="PIRSF001365">
    <property type="entry name" value="DHDPS"/>
    <property type="match status" value="1"/>
</dbReference>
<dbReference type="InterPro" id="IPR002220">
    <property type="entry name" value="DapA-like"/>
</dbReference>
<feature type="binding site" evidence="5">
    <location>
        <position position="212"/>
    </location>
    <ligand>
        <name>pyruvate</name>
        <dbReference type="ChEBI" id="CHEBI:15361"/>
    </ligand>
</feature>
<reference evidence="6 7" key="1">
    <citation type="submission" date="2018-11" db="EMBL/GenBank/DDBJ databases">
        <title>Draft genome of Simplicispira Flexivirga sp. BO-16.</title>
        <authorList>
            <person name="Im W.T."/>
        </authorList>
    </citation>
    <scope>NUCLEOTIDE SEQUENCE [LARGE SCALE GENOMIC DNA]</scope>
    <source>
        <strain evidence="6 7">BO-16</strain>
    </source>
</reference>
<keyword evidence="1 3" id="KW-0456">Lyase</keyword>
<dbReference type="PANTHER" id="PTHR42849">
    <property type="entry name" value="N-ACETYLNEURAMINATE LYASE"/>
    <property type="match status" value="1"/>
</dbReference>